<name>R1HVH4_9PSEU</name>
<dbReference type="Proteomes" id="UP000014139">
    <property type="component" value="Unassembled WGS sequence"/>
</dbReference>
<feature type="region of interest" description="Disordered" evidence="1">
    <location>
        <begin position="38"/>
        <end position="69"/>
    </location>
</feature>
<evidence type="ECO:0000313" key="3">
    <source>
        <dbReference type="Proteomes" id="UP000014139"/>
    </source>
</evidence>
<feature type="compositionally biased region" description="Low complexity" evidence="1">
    <location>
        <begin position="41"/>
        <end position="69"/>
    </location>
</feature>
<dbReference type="RefSeq" id="WP_003081659.1">
    <property type="nucleotide sequence ID" value="NZ_AOUO01000212.1"/>
</dbReference>
<gene>
    <name evidence="2" type="ORF">H480_15871</name>
</gene>
<organism evidence="2 3">
    <name type="scientific">Amycolatopsis vancoresmycina DSM 44592</name>
    <dbReference type="NCBI Taxonomy" id="1292037"/>
    <lineage>
        <taxon>Bacteria</taxon>
        <taxon>Bacillati</taxon>
        <taxon>Actinomycetota</taxon>
        <taxon>Actinomycetes</taxon>
        <taxon>Pseudonocardiales</taxon>
        <taxon>Pseudonocardiaceae</taxon>
        <taxon>Amycolatopsis</taxon>
    </lineage>
</organism>
<accession>R1HVH4</accession>
<evidence type="ECO:0000313" key="2">
    <source>
        <dbReference type="EMBL" id="EOD67525.1"/>
    </source>
</evidence>
<evidence type="ECO:0000256" key="1">
    <source>
        <dbReference type="SAM" id="MobiDB-lite"/>
    </source>
</evidence>
<sequence>MTTDFVDRVRNRLAGDHRQANSVAVGELLLPTVLQPTTEGSRSAASFSTLLASSPGPGSSPAGPASRAGTRVTACVIPTRIPAEAVTS</sequence>
<dbReference type="AlphaFoldDB" id="R1HVH4"/>
<dbReference type="EMBL" id="AOUO01000212">
    <property type="protein sequence ID" value="EOD67525.1"/>
    <property type="molecule type" value="Genomic_DNA"/>
</dbReference>
<dbReference type="PATRIC" id="fig|1292037.4.peg.3030"/>
<reference evidence="2 3" key="1">
    <citation type="submission" date="2013-02" db="EMBL/GenBank/DDBJ databases">
        <title>Draft genome sequence of Amycolatopsis vancoresmycina strain DSM 44592T.</title>
        <authorList>
            <person name="Kumar S."/>
            <person name="Kaur N."/>
            <person name="Kaur C."/>
            <person name="Raghava G.P.S."/>
            <person name="Mayilraj S."/>
        </authorList>
    </citation>
    <scope>NUCLEOTIDE SEQUENCE [LARGE SCALE GENOMIC DNA]</scope>
    <source>
        <strain evidence="2 3">DSM 44592</strain>
    </source>
</reference>
<comment type="caution">
    <text evidence="2">The sequence shown here is derived from an EMBL/GenBank/DDBJ whole genome shotgun (WGS) entry which is preliminary data.</text>
</comment>
<proteinExistence type="predicted"/>
<protein>
    <submittedName>
        <fullName evidence="2">Uncharacterized protein</fullName>
    </submittedName>
</protein>
<keyword evidence="3" id="KW-1185">Reference proteome</keyword>